<protein>
    <submittedName>
        <fullName evidence="1">Uncharacterized protein</fullName>
    </submittedName>
</protein>
<dbReference type="Proteomes" id="UP000784294">
    <property type="component" value="Unassembled WGS sequence"/>
</dbReference>
<gene>
    <name evidence="1" type="ORF">PXEA_LOCUS28669</name>
</gene>
<keyword evidence="2" id="KW-1185">Reference proteome</keyword>
<dbReference type="EMBL" id="CAAALY010249351">
    <property type="protein sequence ID" value="VEL35229.1"/>
    <property type="molecule type" value="Genomic_DNA"/>
</dbReference>
<reference evidence="1" key="1">
    <citation type="submission" date="2018-11" db="EMBL/GenBank/DDBJ databases">
        <authorList>
            <consortium name="Pathogen Informatics"/>
        </authorList>
    </citation>
    <scope>NUCLEOTIDE SEQUENCE</scope>
</reference>
<dbReference type="AlphaFoldDB" id="A0A3S5AY85"/>
<sequence length="180" mass="20608">MSRIQRWDWQDLGDSSPLVNLTISFPPHLSEQLSGLPKNLLTVVIWRPPLPGLGSKLKGPEVRGLLIVRTFFFYQYYRFEIRLIPSLKPVLESVRLDQESEKKASLRVDLIKLQSKALQTPESRDASRPLENIGDRVSLHKSPVFPKITFLGSVQQDGLLSLNREPNLDFGKSQTCYLYF</sequence>
<evidence type="ECO:0000313" key="2">
    <source>
        <dbReference type="Proteomes" id="UP000784294"/>
    </source>
</evidence>
<proteinExistence type="predicted"/>
<name>A0A3S5AY85_9PLAT</name>
<organism evidence="1 2">
    <name type="scientific">Protopolystoma xenopodis</name>
    <dbReference type="NCBI Taxonomy" id="117903"/>
    <lineage>
        <taxon>Eukaryota</taxon>
        <taxon>Metazoa</taxon>
        <taxon>Spiralia</taxon>
        <taxon>Lophotrochozoa</taxon>
        <taxon>Platyhelminthes</taxon>
        <taxon>Monogenea</taxon>
        <taxon>Polyopisthocotylea</taxon>
        <taxon>Polystomatidea</taxon>
        <taxon>Polystomatidae</taxon>
        <taxon>Protopolystoma</taxon>
    </lineage>
</organism>
<comment type="caution">
    <text evidence="1">The sequence shown here is derived from an EMBL/GenBank/DDBJ whole genome shotgun (WGS) entry which is preliminary data.</text>
</comment>
<evidence type="ECO:0000313" key="1">
    <source>
        <dbReference type="EMBL" id="VEL35229.1"/>
    </source>
</evidence>
<accession>A0A3S5AY85</accession>